<organism evidence="10 11">
    <name type="scientific">Halalkalibacter wakoensis JCM 9140</name>
    <dbReference type="NCBI Taxonomy" id="1236970"/>
    <lineage>
        <taxon>Bacteria</taxon>
        <taxon>Bacillati</taxon>
        <taxon>Bacillota</taxon>
        <taxon>Bacilli</taxon>
        <taxon>Bacillales</taxon>
        <taxon>Bacillaceae</taxon>
        <taxon>Halalkalibacter</taxon>
    </lineage>
</organism>
<evidence type="ECO:0000256" key="2">
    <source>
        <dbReference type="ARBA" id="ARBA00022475"/>
    </source>
</evidence>
<reference evidence="10" key="1">
    <citation type="journal article" date="2014" name="Genome Announc.">
        <title>Draft Genome Sequences of Three Alkaliphilic Bacillus Strains, Bacillus wakoensis JCM 9140T, Bacillus akibai JCM 9157T, and Bacillus hemicellulosilyticus JCM 9152T.</title>
        <authorList>
            <person name="Yuki M."/>
            <person name="Oshima K."/>
            <person name="Suda W."/>
            <person name="Oshida Y."/>
            <person name="Kitamura K."/>
            <person name="Iida T."/>
            <person name="Hattori M."/>
            <person name="Ohkuma M."/>
        </authorList>
    </citation>
    <scope>NUCLEOTIDE SEQUENCE [LARGE SCALE GENOMIC DNA]</scope>
    <source>
        <strain evidence="10">JCM 9140</strain>
    </source>
</reference>
<dbReference type="Pfam" id="PF00005">
    <property type="entry name" value="ABC_tran"/>
    <property type="match status" value="1"/>
</dbReference>
<dbReference type="GO" id="GO:0005524">
    <property type="term" value="F:ATP binding"/>
    <property type="evidence" value="ECO:0007669"/>
    <property type="project" value="UniProtKB-KW"/>
</dbReference>
<dbReference type="CDD" id="cd03215">
    <property type="entry name" value="ABC_Carb_Monos_II"/>
    <property type="match status" value="1"/>
</dbReference>
<evidence type="ECO:0000256" key="7">
    <source>
        <dbReference type="ARBA" id="ARBA00022967"/>
    </source>
</evidence>
<dbReference type="PANTHER" id="PTHR43790:SF3">
    <property type="entry name" value="D-ALLOSE IMPORT ATP-BINDING PROTEIN ALSA-RELATED"/>
    <property type="match status" value="1"/>
</dbReference>
<dbReference type="SMART" id="SM00382">
    <property type="entry name" value="AAA"/>
    <property type="match status" value="1"/>
</dbReference>
<dbReference type="PANTHER" id="PTHR43790">
    <property type="entry name" value="CARBOHYDRATE TRANSPORT ATP-BINDING PROTEIN MG119-RELATED"/>
    <property type="match status" value="1"/>
</dbReference>
<dbReference type="PROSITE" id="PS50893">
    <property type="entry name" value="ABC_TRANSPORTER_2"/>
    <property type="match status" value="1"/>
</dbReference>
<dbReference type="InterPro" id="IPR003593">
    <property type="entry name" value="AAA+_ATPase"/>
</dbReference>
<keyword evidence="7" id="KW-1278">Translocase</keyword>
<evidence type="ECO:0000256" key="8">
    <source>
        <dbReference type="ARBA" id="ARBA00023136"/>
    </source>
</evidence>
<evidence type="ECO:0000256" key="1">
    <source>
        <dbReference type="ARBA" id="ARBA00022448"/>
    </source>
</evidence>
<evidence type="ECO:0000313" key="11">
    <source>
        <dbReference type="Proteomes" id="UP000018890"/>
    </source>
</evidence>
<name>W4Q4D1_9BACI</name>
<dbReference type="EMBL" id="BAUT01000035">
    <property type="protein sequence ID" value="GAE26916.1"/>
    <property type="molecule type" value="Genomic_DNA"/>
</dbReference>
<dbReference type="Proteomes" id="UP000018890">
    <property type="component" value="Unassembled WGS sequence"/>
</dbReference>
<dbReference type="GO" id="GO:0016887">
    <property type="term" value="F:ATP hydrolysis activity"/>
    <property type="evidence" value="ECO:0007669"/>
    <property type="project" value="InterPro"/>
</dbReference>
<proteinExistence type="predicted"/>
<dbReference type="STRING" id="1236970.JCM9140_3024"/>
<keyword evidence="5" id="KW-0547">Nucleotide-binding</keyword>
<protein>
    <submittedName>
        <fullName evidence="10">Ribose ABC transport system</fullName>
    </submittedName>
</protein>
<dbReference type="PROSITE" id="PS00211">
    <property type="entry name" value="ABC_TRANSPORTER_1"/>
    <property type="match status" value="1"/>
</dbReference>
<keyword evidence="11" id="KW-1185">Reference proteome</keyword>
<keyword evidence="4" id="KW-0677">Repeat</keyword>
<dbReference type="InterPro" id="IPR017871">
    <property type="entry name" value="ABC_transporter-like_CS"/>
</dbReference>
<keyword evidence="2" id="KW-1003">Cell membrane</keyword>
<evidence type="ECO:0000313" key="10">
    <source>
        <dbReference type="EMBL" id="GAE26916.1"/>
    </source>
</evidence>
<evidence type="ECO:0000256" key="4">
    <source>
        <dbReference type="ARBA" id="ARBA00022737"/>
    </source>
</evidence>
<dbReference type="Gene3D" id="3.40.50.300">
    <property type="entry name" value="P-loop containing nucleotide triphosphate hydrolases"/>
    <property type="match status" value="2"/>
</dbReference>
<sequence>MEELKFAINPSSVVEDMTVASQQLVEIAKALSFNSKIIVMDEPTSAITEQESKKLFDIICNLKQKGISIIYISHRMEEIYEICDRVVVLRDGKNAGEGKTRDLTTDEIVKMLVGREVKSIYPSIEKKNTNAEVVMEVNSLSAKDVVHQASFKLHRGEILGFSGLMGAGRTELMESIFGYRKIDSGNISINGKYVSIKSTRDAIKLKIGFVPEDRRQQGMIGEFSVAENISIVVLKRLLGKFKNIKSSKERDIADEYISKLSIKTSDSKNKLSNLSGGNQQKAIIAKWLETMPEILILDEPTRGIDIRAKQEIYRIMNELAEKGTSIIMVSSELPEVLGVCHRVVVMAKGRVTGEFVKEEATAEGVMKLATEGV</sequence>
<keyword evidence="6" id="KW-0067">ATP-binding</keyword>
<gene>
    <name evidence="10" type="ORF">JCM9140_3024</name>
</gene>
<dbReference type="InterPro" id="IPR050107">
    <property type="entry name" value="ABC_carbohydrate_import_ATPase"/>
</dbReference>
<dbReference type="SUPFAM" id="SSF52540">
    <property type="entry name" value="P-loop containing nucleoside triphosphate hydrolases"/>
    <property type="match status" value="2"/>
</dbReference>
<accession>W4Q4D1</accession>
<keyword evidence="8" id="KW-0472">Membrane</keyword>
<evidence type="ECO:0000256" key="6">
    <source>
        <dbReference type="ARBA" id="ARBA00022840"/>
    </source>
</evidence>
<evidence type="ECO:0000256" key="5">
    <source>
        <dbReference type="ARBA" id="ARBA00022741"/>
    </source>
</evidence>
<comment type="caution">
    <text evidence="10">The sequence shown here is derived from an EMBL/GenBank/DDBJ whole genome shotgun (WGS) entry which is preliminary data.</text>
</comment>
<keyword evidence="1" id="KW-0813">Transport</keyword>
<dbReference type="InterPro" id="IPR003439">
    <property type="entry name" value="ABC_transporter-like_ATP-bd"/>
</dbReference>
<dbReference type="InterPro" id="IPR027417">
    <property type="entry name" value="P-loop_NTPase"/>
</dbReference>
<evidence type="ECO:0000259" key="9">
    <source>
        <dbReference type="PROSITE" id="PS50893"/>
    </source>
</evidence>
<dbReference type="AlphaFoldDB" id="W4Q4D1"/>
<feature type="domain" description="ABC transporter" evidence="9">
    <location>
        <begin position="129"/>
        <end position="373"/>
    </location>
</feature>
<keyword evidence="3" id="KW-0762">Sugar transport</keyword>
<evidence type="ECO:0000256" key="3">
    <source>
        <dbReference type="ARBA" id="ARBA00022597"/>
    </source>
</evidence>